<accession>A0ABU2JGD0</accession>
<evidence type="ECO:0000256" key="1">
    <source>
        <dbReference type="SAM" id="MobiDB-lite"/>
    </source>
</evidence>
<protein>
    <recommendedName>
        <fullName evidence="4">DUF1918 domain-containing protein</fullName>
    </recommendedName>
</protein>
<keyword evidence="3" id="KW-1185">Reference proteome</keyword>
<sequence length="84" mass="8929">MSGQSLVGRIGTVCVAVRGGELPGEVRVVVDGLPHYYVAYCTQALPRDHEVLVICNRGGRRIDVEPWSQPGSGVSGGTDLDGRH</sequence>
<feature type="region of interest" description="Disordered" evidence="1">
    <location>
        <begin position="64"/>
        <end position="84"/>
    </location>
</feature>
<proteinExistence type="predicted"/>
<dbReference type="InterPro" id="IPR012340">
    <property type="entry name" value="NA-bd_OB-fold"/>
</dbReference>
<reference evidence="3" key="1">
    <citation type="submission" date="2023-07" db="EMBL/GenBank/DDBJ databases">
        <title>30 novel species of actinomycetes from the DSMZ collection.</title>
        <authorList>
            <person name="Nouioui I."/>
        </authorList>
    </citation>
    <scope>NUCLEOTIDE SEQUENCE [LARGE SCALE GENOMIC DNA]</scope>
    <source>
        <strain evidence="3">DSM 44399</strain>
    </source>
</reference>
<evidence type="ECO:0000313" key="3">
    <source>
        <dbReference type="Proteomes" id="UP001183176"/>
    </source>
</evidence>
<evidence type="ECO:0000313" key="2">
    <source>
        <dbReference type="EMBL" id="MDT0264035.1"/>
    </source>
</evidence>
<dbReference type="RefSeq" id="WP_311425178.1">
    <property type="nucleotide sequence ID" value="NZ_JAVREH010000065.1"/>
</dbReference>
<dbReference type="Proteomes" id="UP001183176">
    <property type="component" value="Unassembled WGS sequence"/>
</dbReference>
<gene>
    <name evidence="2" type="ORF">RM423_21915</name>
</gene>
<organism evidence="2 3">
    <name type="scientific">Jatrophihabitans lederbergiae</name>
    <dbReference type="NCBI Taxonomy" id="3075547"/>
    <lineage>
        <taxon>Bacteria</taxon>
        <taxon>Bacillati</taxon>
        <taxon>Actinomycetota</taxon>
        <taxon>Actinomycetes</taxon>
        <taxon>Jatrophihabitantales</taxon>
        <taxon>Jatrophihabitantaceae</taxon>
        <taxon>Jatrophihabitans</taxon>
    </lineage>
</organism>
<dbReference type="Gene3D" id="2.40.50.140">
    <property type="entry name" value="Nucleic acid-binding proteins"/>
    <property type="match status" value="1"/>
</dbReference>
<evidence type="ECO:0008006" key="4">
    <source>
        <dbReference type="Google" id="ProtNLM"/>
    </source>
</evidence>
<comment type="caution">
    <text evidence="2">The sequence shown here is derived from an EMBL/GenBank/DDBJ whole genome shotgun (WGS) entry which is preliminary data.</text>
</comment>
<name>A0ABU2JGD0_9ACTN</name>
<dbReference type="EMBL" id="JAVREH010000065">
    <property type="protein sequence ID" value="MDT0264035.1"/>
    <property type="molecule type" value="Genomic_DNA"/>
</dbReference>